<dbReference type="EMBL" id="JACTNZ010000012">
    <property type="protein sequence ID" value="KAG5520294.1"/>
    <property type="molecule type" value="Genomic_DNA"/>
</dbReference>
<dbReference type="Proteomes" id="UP000823749">
    <property type="component" value="Chromosome 12"/>
</dbReference>
<gene>
    <name evidence="1" type="ORF">RHGRI_033009</name>
</gene>
<reference evidence="1" key="1">
    <citation type="submission" date="2020-08" db="EMBL/GenBank/DDBJ databases">
        <title>Plant Genome Project.</title>
        <authorList>
            <person name="Zhang R.-G."/>
        </authorList>
    </citation>
    <scope>NUCLEOTIDE SEQUENCE</scope>
    <source>
        <strain evidence="1">WSP0</strain>
        <tissue evidence="1">Leaf</tissue>
    </source>
</reference>
<evidence type="ECO:0000313" key="1">
    <source>
        <dbReference type="EMBL" id="KAG5520294.1"/>
    </source>
</evidence>
<organism evidence="1 2">
    <name type="scientific">Rhododendron griersonianum</name>
    <dbReference type="NCBI Taxonomy" id="479676"/>
    <lineage>
        <taxon>Eukaryota</taxon>
        <taxon>Viridiplantae</taxon>
        <taxon>Streptophyta</taxon>
        <taxon>Embryophyta</taxon>
        <taxon>Tracheophyta</taxon>
        <taxon>Spermatophyta</taxon>
        <taxon>Magnoliopsida</taxon>
        <taxon>eudicotyledons</taxon>
        <taxon>Gunneridae</taxon>
        <taxon>Pentapetalae</taxon>
        <taxon>asterids</taxon>
        <taxon>Ericales</taxon>
        <taxon>Ericaceae</taxon>
        <taxon>Ericoideae</taxon>
        <taxon>Rhodoreae</taxon>
        <taxon>Rhododendron</taxon>
    </lineage>
</organism>
<sequence length="230" mass="25901">MEEESEPIFDKESGGILEKEVCIPNFNAKCLPIWHVMVTKEDIGNVWDDEGCGKNDMMTIVECFKPPIYDEYPEYDVELEELKLLTARNATQLRPSSPTVNSNKRKVDDWDWLDESVLKQHTGIFETYEVIRGSECSFVMDSGSADSRAEFCLGSTHQNSLSRGRAAQLTREITSATTHRGRKLAATRSTVYPLKASHVGELQNLDGRRAVRVKLSHGDYSEENPPGETV</sequence>
<dbReference type="AlphaFoldDB" id="A0AAV6I0N4"/>
<keyword evidence="2" id="KW-1185">Reference proteome</keyword>
<evidence type="ECO:0000313" key="2">
    <source>
        <dbReference type="Proteomes" id="UP000823749"/>
    </source>
</evidence>
<proteinExistence type="predicted"/>
<protein>
    <submittedName>
        <fullName evidence="1">Uncharacterized protein</fullName>
    </submittedName>
</protein>
<accession>A0AAV6I0N4</accession>
<comment type="caution">
    <text evidence="1">The sequence shown here is derived from an EMBL/GenBank/DDBJ whole genome shotgun (WGS) entry which is preliminary data.</text>
</comment>
<name>A0AAV6I0N4_9ERIC</name>